<feature type="domain" description="Major facilitator superfamily (MFS) profile" evidence="9">
    <location>
        <begin position="45"/>
        <end position="484"/>
    </location>
</feature>
<feature type="transmembrane region" description="Helical" evidence="8">
    <location>
        <begin position="462"/>
        <end position="480"/>
    </location>
</feature>
<feature type="transmembrane region" description="Helical" evidence="8">
    <location>
        <begin position="427"/>
        <end position="450"/>
    </location>
</feature>
<keyword evidence="11" id="KW-1185">Reference proteome</keyword>
<dbReference type="InterPro" id="IPR036259">
    <property type="entry name" value="MFS_trans_sf"/>
</dbReference>
<dbReference type="Proteomes" id="UP000034291">
    <property type="component" value="Unassembled WGS sequence"/>
</dbReference>
<feature type="transmembrane region" description="Helical" evidence="8">
    <location>
        <begin position="359"/>
        <end position="381"/>
    </location>
</feature>
<keyword evidence="5 8" id="KW-1133">Transmembrane helix</keyword>
<dbReference type="Pfam" id="PF00083">
    <property type="entry name" value="Sugar_tr"/>
    <property type="match status" value="1"/>
</dbReference>
<dbReference type="FunFam" id="1.20.1250.20:FF:000078">
    <property type="entry name" value="MFS maltose transporter, putative"/>
    <property type="match status" value="1"/>
</dbReference>
<feature type="transmembrane region" description="Helical" evidence="8">
    <location>
        <begin position="37"/>
        <end position="58"/>
    </location>
</feature>
<evidence type="ECO:0000256" key="6">
    <source>
        <dbReference type="ARBA" id="ARBA00023136"/>
    </source>
</evidence>
<dbReference type="GO" id="GO:0016020">
    <property type="term" value="C:membrane"/>
    <property type="evidence" value="ECO:0007669"/>
    <property type="project" value="UniProtKB-SubCell"/>
</dbReference>
<reference evidence="10 11" key="1">
    <citation type="submission" date="2015-02" db="EMBL/GenBank/DDBJ databases">
        <title>Draft Genome Sequences of Two Closely-Related Aflatoxigenic Aspergillus Species Obtained from the Cote d'Ivoire.</title>
        <authorList>
            <person name="Moore G.G."/>
            <person name="Beltz S.B."/>
            <person name="Mack B.M."/>
        </authorList>
    </citation>
    <scope>NUCLEOTIDE SEQUENCE [LARGE SCALE GENOMIC DNA]</scope>
    <source>
        <strain evidence="10 11">SRRC1468</strain>
    </source>
</reference>
<dbReference type="PANTHER" id="PTHR48022:SF77">
    <property type="entry name" value="MAJOR FACILITATOR SUPERFAMILY (MFS) PROFILE DOMAIN-CONTAINING PROTEIN"/>
    <property type="match status" value="1"/>
</dbReference>
<sequence length="529" mass="57923">DRLYIYIHQDKMAGSRTDAILESSTGKSIGIVQRLRLFTPSVLFLVIYLSTAMFNYGYDVGVFSGIQAMTRFKERFGTCNAAGVCAVSSSMSSVMNSTPWIGKLIGCIAGGHIAARYGRKMTMLLIAVASLVGVVLQITATTIAQFTVGRIICYGMTGVCVLNIPSYMAETSPPHLRGLITTQMQIQITMSQLIASLINYGTKDMVHSDASWRIPIGVQFIAPVFLIAGWPFVTESPHWLVSKDRIQDAQASLKTLRNSNDEDAIHDAVQAIVLHRDSQIEGSWQEIFSGVNKRRTGIAILAMLGQQITGQAFTNQYGVIFYQQEGYTNSFQLNIISMAISVVTCLLTSSVIDGIGRRPLLIIGGFLQAVFLFTVGGLGTISHRSQTQKNSLVASLMLFSFAYALSWAPLSYVVLSEAASRRVVEKTNMLAISISVITAFVVSFTVPYLINADYAGLGARVGFIYGSFAVIMAVLAYFIIPEMKGRSLEQLDVLFEKGISARKFRNAVVLDGEVRFETKYPSEEKNPNV</sequence>
<comment type="similarity">
    <text evidence="2 7">Belongs to the major facilitator superfamily. Sugar transporter (TC 2.A.1.1) family.</text>
</comment>
<dbReference type="InterPro" id="IPR050360">
    <property type="entry name" value="MFS_Sugar_Transporters"/>
</dbReference>
<accession>A0A0F8X417</accession>
<dbReference type="InterPro" id="IPR020846">
    <property type="entry name" value="MFS_dom"/>
</dbReference>
<keyword evidence="3 7" id="KW-0813">Transport</keyword>
<dbReference type="PROSITE" id="PS50850">
    <property type="entry name" value="MFS"/>
    <property type="match status" value="1"/>
</dbReference>
<dbReference type="PRINTS" id="PR00171">
    <property type="entry name" value="SUGRTRNSPORT"/>
</dbReference>
<feature type="transmembrane region" description="Helical" evidence="8">
    <location>
        <begin position="331"/>
        <end position="352"/>
    </location>
</feature>
<gene>
    <name evidence="10" type="ORF">ARAM_004378</name>
</gene>
<feature type="transmembrane region" description="Helical" evidence="8">
    <location>
        <begin position="123"/>
        <end position="144"/>
    </location>
</feature>
<feature type="non-terminal residue" evidence="10">
    <location>
        <position position="1"/>
    </location>
</feature>
<name>A0A0F8X417_9EURO</name>
<proteinExistence type="inferred from homology"/>
<dbReference type="SUPFAM" id="SSF103473">
    <property type="entry name" value="MFS general substrate transporter"/>
    <property type="match status" value="1"/>
</dbReference>
<evidence type="ECO:0000256" key="3">
    <source>
        <dbReference type="ARBA" id="ARBA00022448"/>
    </source>
</evidence>
<feature type="transmembrane region" description="Helical" evidence="8">
    <location>
        <begin position="393"/>
        <end position="415"/>
    </location>
</feature>
<evidence type="ECO:0000259" key="9">
    <source>
        <dbReference type="PROSITE" id="PS50850"/>
    </source>
</evidence>
<evidence type="ECO:0000313" key="10">
    <source>
        <dbReference type="EMBL" id="KKK24400.1"/>
    </source>
</evidence>
<organism evidence="10 11">
    <name type="scientific">Aspergillus rambellii</name>
    <dbReference type="NCBI Taxonomy" id="308745"/>
    <lineage>
        <taxon>Eukaryota</taxon>
        <taxon>Fungi</taxon>
        <taxon>Dikarya</taxon>
        <taxon>Ascomycota</taxon>
        <taxon>Pezizomycotina</taxon>
        <taxon>Eurotiomycetes</taxon>
        <taxon>Eurotiomycetidae</taxon>
        <taxon>Eurotiales</taxon>
        <taxon>Aspergillaceae</taxon>
        <taxon>Aspergillus</taxon>
        <taxon>Aspergillus subgen. Nidulantes</taxon>
    </lineage>
</organism>
<evidence type="ECO:0000256" key="5">
    <source>
        <dbReference type="ARBA" id="ARBA00022989"/>
    </source>
</evidence>
<evidence type="ECO:0000256" key="1">
    <source>
        <dbReference type="ARBA" id="ARBA00004141"/>
    </source>
</evidence>
<dbReference type="NCBIfam" id="TIGR00879">
    <property type="entry name" value="SP"/>
    <property type="match status" value="1"/>
</dbReference>
<dbReference type="AlphaFoldDB" id="A0A0F8X417"/>
<evidence type="ECO:0000256" key="2">
    <source>
        <dbReference type="ARBA" id="ARBA00010992"/>
    </source>
</evidence>
<comment type="subcellular location">
    <subcellularLocation>
        <location evidence="1">Membrane</location>
        <topology evidence="1">Multi-pass membrane protein</topology>
    </subcellularLocation>
</comment>
<dbReference type="GO" id="GO:0005351">
    <property type="term" value="F:carbohydrate:proton symporter activity"/>
    <property type="evidence" value="ECO:0007669"/>
    <property type="project" value="TreeGrafter"/>
</dbReference>
<evidence type="ECO:0000256" key="7">
    <source>
        <dbReference type="RuleBase" id="RU003346"/>
    </source>
</evidence>
<dbReference type="OrthoDB" id="6612291at2759"/>
<comment type="caution">
    <text evidence="10">The sequence shown here is derived from an EMBL/GenBank/DDBJ whole genome shotgun (WGS) entry which is preliminary data.</text>
</comment>
<dbReference type="EMBL" id="JZBS01001026">
    <property type="protein sequence ID" value="KKK24400.1"/>
    <property type="molecule type" value="Genomic_DNA"/>
</dbReference>
<evidence type="ECO:0000256" key="4">
    <source>
        <dbReference type="ARBA" id="ARBA00022692"/>
    </source>
</evidence>
<dbReference type="Gene3D" id="1.20.1250.20">
    <property type="entry name" value="MFS general substrate transporter like domains"/>
    <property type="match status" value="1"/>
</dbReference>
<dbReference type="STRING" id="308745.A0A0F8X417"/>
<dbReference type="PANTHER" id="PTHR48022">
    <property type="entry name" value="PLASTIDIC GLUCOSE TRANSPORTER 4"/>
    <property type="match status" value="1"/>
</dbReference>
<evidence type="ECO:0000313" key="11">
    <source>
        <dbReference type="Proteomes" id="UP000034291"/>
    </source>
</evidence>
<keyword evidence="4 8" id="KW-0812">Transmembrane</keyword>
<dbReference type="InterPro" id="IPR003663">
    <property type="entry name" value="Sugar/inositol_transpt"/>
</dbReference>
<evidence type="ECO:0000256" key="8">
    <source>
        <dbReference type="SAM" id="Phobius"/>
    </source>
</evidence>
<feature type="transmembrane region" description="Helical" evidence="8">
    <location>
        <begin position="214"/>
        <end position="233"/>
    </location>
</feature>
<dbReference type="InterPro" id="IPR005828">
    <property type="entry name" value="MFS_sugar_transport-like"/>
</dbReference>
<protein>
    <recommendedName>
        <fullName evidence="9">Major facilitator superfamily (MFS) profile domain-containing protein</fullName>
    </recommendedName>
</protein>
<keyword evidence="6 8" id="KW-0472">Membrane</keyword>